<organism evidence="1">
    <name type="scientific">bioreactor metagenome</name>
    <dbReference type="NCBI Taxonomy" id="1076179"/>
    <lineage>
        <taxon>unclassified sequences</taxon>
        <taxon>metagenomes</taxon>
        <taxon>ecological metagenomes</taxon>
    </lineage>
</organism>
<evidence type="ECO:0000313" key="1">
    <source>
        <dbReference type="EMBL" id="MPN56360.1"/>
    </source>
</evidence>
<dbReference type="EMBL" id="VSSQ01126600">
    <property type="protein sequence ID" value="MPN56360.1"/>
    <property type="molecule type" value="Genomic_DNA"/>
</dbReference>
<name>A0A645IZM9_9ZZZZ</name>
<comment type="caution">
    <text evidence="1">The sequence shown here is derived from an EMBL/GenBank/DDBJ whole genome shotgun (WGS) entry which is preliminary data.</text>
</comment>
<dbReference type="AlphaFoldDB" id="A0A645IZM9"/>
<protein>
    <submittedName>
        <fullName evidence="1">Uncharacterized protein</fullName>
    </submittedName>
</protein>
<gene>
    <name evidence="1" type="ORF">SDC9_204048</name>
</gene>
<reference evidence="1" key="1">
    <citation type="submission" date="2019-08" db="EMBL/GenBank/DDBJ databases">
        <authorList>
            <person name="Kucharzyk K."/>
            <person name="Murdoch R.W."/>
            <person name="Higgins S."/>
            <person name="Loffler F."/>
        </authorList>
    </citation>
    <scope>NUCLEOTIDE SEQUENCE</scope>
</reference>
<accession>A0A645IZM9</accession>
<proteinExistence type="predicted"/>
<sequence>MGVGFNREGYIKYIRYDKPVRYFDFEPQPRLSAFVVANKKDALLPDYARRMIALLVEQGKDVVAEVHPPCVDI</sequence>